<proteinExistence type="predicted"/>
<gene>
    <name evidence="1" type="ORF">GP475_08665</name>
</gene>
<dbReference type="AlphaFoldDB" id="A0A7H0SQ75"/>
<dbReference type="KEGG" id="cpoy:GP475_08665"/>
<name>A0A7H0SQ75_9CORY</name>
<evidence type="ECO:0000313" key="1">
    <source>
        <dbReference type="EMBL" id="QNQ90700.1"/>
    </source>
</evidence>
<protein>
    <submittedName>
        <fullName evidence="1">Uncharacterized protein</fullName>
    </submittedName>
</protein>
<dbReference type="EMBL" id="CP046884">
    <property type="protein sequence ID" value="QNQ90700.1"/>
    <property type="molecule type" value="Genomic_DNA"/>
</dbReference>
<reference evidence="1 2" key="1">
    <citation type="submission" date="2019-12" db="EMBL/GenBank/DDBJ databases">
        <title>Corynebacterium sp. nov., isolated from feces of the Anser Albifrons in China.</title>
        <authorList>
            <person name="Liu Q."/>
        </authorList>
    </citation>
    <scope>NUCLEOTIDE SEQUENCE [LARGE SCALE GENOMIC DNA]</scope>
    <source>
        <strain evidence="1 2">4H37-19</strain>
    </source>
</reference>
<evidence type="ECO:0000313" key="2">
    <source>
        <dbReference type="Proteomes" id="UP000516320"/>
    </source>
</evidence>
<dbReference type="Proteomes" id="UP000516320">
    <property type="component" value="Chromosome"/>
</dbReference>
<sequence>MAARGCGDIATFRAYKVSASQVVAEGECKTGMILRGYGTKDAPGIWMPTNGDKSKAFREEFLVSPGTNIKTTVFSVVSCRSLMWRSAMEATKPSSLDRFSDDLTPMDRQGRPNCLPILLEELDVIGEPLSVKKKAVAEWLKENEPLLPLLDELEDEGYIDS</sequence>
<accession>A0A7H0SQ75</accession>
<keyword evidence="2" id="KW-1185">Reference proteome</keyword>
<dbReference type="RefSeq" id="WP_187974014.1">
    <property type="nucleotide sequence ID" value="NZ_CP046884.1"/>
</dbReference>
<organism evidence="1 2">
    <name type="scientific">Corynebacterium poyangense</name>
    <dbReference type="NCBI Taxonomy" id="2684405"/>
    <lineage>
        <taxon>Bacteria</taxon>
        <taxon>Bacillati</taxon>
        <taxon>Actinomycetota</taxon>
        <taxon>Actinomycetes</taxon>
        <taxon>Mycobacteriales</taxon>
        <taxon>Corynebacteriaceae</taxon>
        <taxon>Corynebacterium</taxon>
    </lineage>
</organism>